<feature type="binding site" evidence="3">
    <location>
        <position position="83"/>
    </location>
    <ligand>
        <name>a divalent metal cation</name>
        <dbReference type="ChEBI" id="CHEBI:60240"/>
        <label>1</label>
    </ligand>
</feature>
<dbReference type="AlphaFoldDB" id="A0A317T8I9"/>
<comment type="similarity">
    <text evidence="1">Belongs to the GTP cyclohydrolase I type 2/NIF3 family.</text>
</comment>
<dbReference type="SUPFAM" id="SSF102705">
    <property type="entry name" value="NIF3 (NGG1p interacting factor 3)-like"/>
    <property type="match status" value="1"/>
</dbReference>
<dbReference type="GO" id="GO:0005737">
    <property type="term" value="C:cytoplasm"/>
    <property type="evidence" value="ECO:0007669"/>
    <property type="project" value="TreeGrafter"/>
</dbReference>
<dbReference type="OrthoDB" id="367636at2"/>
<feature type="binding site" evidence="3">
    <location>
        <position position="256"/>
    </location>
    <ligand>
        <name>a divalent metal cation</name>
        <dbReference type="ChEBI" id="CHEBI:60240"/>
        <label>1</label>
    </ligand>
</feature>
<gene>
    <name evidence="4" type="ORF">CR164_03925</name>
</gene>
<evidence type="ECO:0000313" key="5">
    <source>
        <dbReference type="Proteomes" id="UP000246278"/>
    </source>
</evidence>
<dbReference type="PANTHER" id="PTHR13799">
    <property type="entry name" value="NGG1 INTERACTING FACTOR 3"/>
    <property type="match status" value="1"/>
</dbReference>
<dbReference type="GO" id="GO:0046872">
    <property type="term" value="F:metal ion binding"/>
    <property type="evidence" value="ECO:0007669"/>
    <property type="project" value="UniProtKB-KW"/>
</dbReference>
<dbReference type="InterPro" id="IPR002678">
    <property type="entry name" value="DUF34/NIF3"/>
</dbReference>
<keyword evidence="2 3" id="KW-0479">Metal-binding</keyword>
<dbReference type="Gene3D" id="3.40.1390.30">
    <property type="entry name" value="NIF3 (NGG1p interacting factor 3)-like"/>
    <property type="match status" value="2"/>
</dbReference>
<feature type="binding site" evidence="3">
    <location>
        <position position="84"/>
    </location>
    <ligand>
        <name>a divalent metal cation</name>
        <dbReference type="ChEBI" id="CHEBI:60240"/>
        <label>1</label>
    </ligand>
</feature>
<dbReference type="Proteomes" id="UP000246278">
    <property type="component" value="Unassembled WGS sequence"/>
</dbReference>
<sequence length="286" mass="32295">MKLLTLTSKLDIEFRIAENTEDLVEWAVTDSNRRYVHPAFLEERTGLMLQGGDIIQKAYTAVFVSDRVVEKILRERNCLLFTHHHFNYYEDERGLQPISPETMEALCRAGHSLYVAHAPLDTHARYGTSIALAELTGITVEHFFYDYFGAPTALVGHVTKTGFQDFASRVCKELQRPYLTLQQHRPAVEKVAVAAGGGDLPDLLQYAYDAGCDTLLTGTVENRWAVPSFQELNRAFHELNTRLKLNLIGGTHFGTERPAMLAVTELFETYGICCEYCEDELLLEAV</sequence>
<evidence type="ECO:0000313" key="4">
    <source>
        <dbReference type="EMBL" id="PWW82895.1"/>
    </source>
</evidence>
<feature type="binding site" evidence="3">
    <location>
        <position position="121"/>
    </location>
    <ligand>
        <name>a divalent metal cation</name>
        <dbReference type="ChEBI" id="CHEBI:60240"/>
        <label>1</label>
    </ligand>
</feature>
<dbReference type="InterPro" id="IPR036069">
    <property type="entry name" value="DUF34/NIF3_sf"/>
</dbReference>
<comment type="caution">
    <text evidence="4">The sequence shown here is derived from an EMBL/GenBank/DDBJ whole genome shotgun (WGS) entry which is preliminary data.</text>
</comment>
<proteinExistence type="inferred from homology"/>
<keyword evidence="5" id="KW-1185">Reference proteome</keyword>
<feature type="binding site" evidence="3">
    <location>
        <position position="252"/>
    </location>
    <ligand>
        <name>a divalent metal cation</name>
        <dbReference type="ChEBI" id="CHEBI:60240"/>
        <label>1</label>
    </ligand>
</feature>
<evidence type="ECO:0000256" key="1">
    <source>
        <dbReference type="ARBA" id="ARBA00006964"/>
    </source>
</evidence>
<dbReference type="Pfam" id="PF01784">
    <property type="entry name" value="DUF34_NIF3"/>
    <property type="match status" value="1"/>
</dbReference>
<dbReference type="EMBL" id="PDNZ01000002">
    <property type="protein sequence ID" value="PWW82895.1"/>
    <property type="molecule type" value="Genomic_DNA"/>
</dbReference>
<organism evidence="4 5">
    <name type="scientific">Prosthecochloris marina</name>
    <dbReference type="NCBI Taxonomy" id="2017681"/>
    <lineage>
        <taxon>Bacteria</taxon>
        <taxon>Pseudomonadati</taxon>
        <taxon>Chlorobiota</taxon>
        <taxon>Chlorobiia</taxon>
        <taxon>Chlorobiales</taxon>
        <taxon>Chlorobiaceae</taxon>
        <taxon>Prosthecochloris</taxon>
    </lineage>
</organism>
<dbReference type="RefSeq" id="WP_110022610.1">
    <property type="nucleotide sequence ID" value="NZ_PDNZ01000002.1"/>
</dbReference>
<dbReference type="PANTHER" id="PTHR13799:SF14">
    <property type="entry name" value="GTP CYCLOHYDROLASE 1 TYPE 2 HOMOLOG"/>
    <property type="match status" value="1"/>
</dbReference>
<name>A0A317T8I9_9CHLB</name>
<accession>A0A317T8I9</accession>
<reference evidence="5" key="1">
    <citation type="submission" date="2017-10" db="EMBL/GenBank/DDBJ databases">
        <authorList>
            <person name="Gaisin V.A."/>
            <person name="Rysina M.S."/>
            <person name="Grouzdev D.S."/>
        </authorList>
    </citation>
    <scope>NUCLEOTIDE SEQUENCE [LARGE SCALE GENOMIC DNA]</scope>
    <source>
        <strain evidence="5">V1</strain>
    </source>
</reference>
<evidence type="ECO:0000256" key="2">
    <source>
        <dbReference type="ARBA" id="ARBA00022723"/>
    </source>
</evidence>
<evidence type="ECO:0000256" key="3">
    <source>
        <dbReference type="PIRSR" id="PIRSR602678-1"/>
    </source>
</evidence>
<protein>
    <submittedName>
        <fullName evidence="4">Transcriptional regulator</fullName>
    </submittedName>
</protein>